<evidence type="ECO:0000313" key="2">
    <source>
        <dbReference type="Proteomes" id="UP000814128"/>
    </source>
</evidence>
<reference evidence="1" key="2">
    <citation type="journal article" date="2022" name="New Phytol.">
        <title>Evolutionary transition to the ectomycorrhizal habit in the genomes of a hyperdiverse lineage of mushroom-forming fungi.</title>
        <authorList>
            <person name="Looney B."/>
            <person name="Miyauchi S."/>
            <person name="Morin E."/>
            <person name="Drula E."/>
            <person name="Courty P.E."/>
            <person name="Kohler A."/>
            <person name="Kuo A."/>
            <person name="LaButti K."/>
            <person name="Pangilinan J."/>
            <person name="Lipzen A."/>
            <person name="Riley R."/>
            <person name="Andreopoulos W."/>
            <person name="He G."/>
            <person name="Johnson J."/>
            <person name="Nolan M."/>
            <person name="Tritt A."/>
            <person name="Barry K.W."/>
            <person name="Grigoriev I.V."/>
            <person name="Nagy L.G."/>
            <person name="Hibbett D."/>
            <person name="Henrissat B."/>
            <person name="Matheny P.B."/>
            <person name="Labbe J."/>
            <person name="Martin F.M."/>
        </authorList>
    </citation>
    <scope>NUCLEOTIDE SEQUENCE</scope>
    <source>
        <strain evidence="1">EC-137</strain>
    </source>
</reference>
<gene>
    <name evidence="1" type="ORF">K488DRAFT_51357</name>
</gene>
<evidence type="ECO:0000313" key="1">
    <source>
        <dbReference type="EMBL" id="KAI0031771.1"/>
    </source>
</evidence>
<dbReference type="Proteomes" id="UP000814128">
    <property type="component" value="Unassembled WGS sequence"/>
</dbReference>
<dbReference type="EMBL" id="MU273568">
    <property type="protein sequence ID" value="KAI0031771.1"/>
    <property type="molecule type" value="Genomic_DNA"/>
</dbReference>
<accession>A0ACB8QK96</accession>
<proteinExistence type="predicted"/>
<comment type="caution">
    <text evidence="1">The sequence shown here is derived from an EMBL/GenBank/DDBJ whole genome shotgun (WGS) entry which is preliminary data.</text>
</comment>
<protein>
    <submittedName>
        <fullName evidence="1">Uncharacterized protein</fullName>
    </submittedName>
</protein>
<sequence>MVEMLLVQVALSVATPTRRATAFFAPNAGGGSNLDNAGNGFGEPLNVIISGLSSPGVLTLSGLENFARAVGFSTECLGIHLGGPQSANLGDGNGFVNQTVELRQDFGDPVLGTCEETLEGGNHFRVWQQNGSAANSGAFFLAVSQEEDLQEGHTISPNGYNMGRDALVAAAVGTTSFSGVTYSTTSQQIMGLLPAGSAGVNHGIAQDGVVVLLTVTIV</sequence>
<name>A0ACB8QK96_9AGAM</name>
<keyword evidence="2" id="KW-1185">Reference proteome</keyword>
<reference evidence="1" key="1">
    <citation type="submission" date="2021-02" db="EMBL/GenBank/DDBJ databases">
        <authorList>
            <consortium name="DOE Joint Genome Institute"/>
            <person name="Ahrendt S."/>
            <person name="Looney B.P."/>
            <person name="Miyauchi S."/>
            <person name="Morin E."/>
            <person name="Drula E."/>
            <person name="Courty P.E."/>
            <person name="Chicoki N."/>
            <person name="Fauchery L."/>
            <person name="Kohler A."/>
            <person name="Kuo A."/>
            <person name="Labutti K."/>
            <person name="Pangilinan J."/>
            <person name="Lipzen A."/>
            <person name="Riley R."/>
            <person name="Andreopoulos W."/>
            <person name="He G."/>
            <person name="Johnson J."/>
            <person name="Barry K.W."/>
            <person name="Grigoriev I.V."/>
            <person name="Nagy L."/>
            <person name="Hibbett D."/>
            <person name="Henrissat B."/>
            <person name="Matheny P.B."/>
            <person name="Labbe J."/>
            <person name="Martin F."/>
        </authorList>
    </citation>
    <scope>NUCLEOTIDE SEQUENCE</scope>
    <source>
        <strain evidence="1">EC-137</strain>
    </source>
</reference>
<organism evidence="1 2">
    <name type="scientific">Vararia minispora EC-137</name>
    <dbReference type="NCBI Taxonomy" id="1314806"/>
    <lineage>
        <taxon>Eukaryota</taxon>
        <taxon>Fungi</taxon>
        <taxon>Dikarya</taxon>
        <taxon>Basidiomycota</taxon>
        <taxon>Agaricomycotina</taxon>
        <taxon>Agaricomycetes</taxon>
        <taxon>Russulales</taxon>
        <taxon>Lachnocladiaceae</taxon>
        <taxon>Vararia</taxon>
    </lineage>
</organism>